<dbReference type="STRING" id="637679.GCA_001550055_00082"/>
<feature type="domain" description="J" evidence="2">
    <location>
        <begin position="114"/>
        <end position="171"/>
    </location>
</feature>
<accession>A0A1G7E6B2</accession>
<dbReference type="AlphaFoldDB" id="A0A1G7E6B2"/>
<sequence length="171" mass="19308">MANDYIKSFGFPRWGEYGRDKDAEPVRMCDYSGCAEKGAHPAPKSPGSPERWYFCRPHAAEYNRNWDFFQGMSDEEAQRHMNDGSESSDAFSSARTFEWGGAMDDDGFTSTENAAYDALELDPGAGQDELKKQYRKLAKIYHPDANPGDPAAAERFHQIQSAYDRLKDKNA</sequence>
<organism evidence="3 4">
    <name type="scientific">Kordiimonas lacus</name>
    <dbReference type="NCBI Taxonomy" id="637679"/>
    <lineage>
        <taxon>Bacteria</taxon>
        <taxon>Pseudomonadati</taxon>
        <taxon>Pseudomonadota</taxon>
        <taxon>Alphaproteobacteria</taxon>
        <taxon>Kordiimonadales</taxon>
        <taxon>Kordiimonadaceae</taxon>
        <taxon>Kordiimonas</taxon>
    </lineage>
</organism>
<gene>
    <name evidence="3" type="ORF">SAMN04488071_3303</name>
</gene>
<dbReference type="SMART" id="SM00271">
    <property type="entry name" value="DnaJ"/>
    <property type="match status" value="1"/>
</dbReference>
<keyword evidence="4" id="KW-1185">Reference proteome</keyword>
<dbReference type="InterPro" id="IPR051938">
    <property type="entry name" value="Apopto_cytoskel_mod"/>
</dbReference>
<proteinExistence type="predicted"/>
<dbReference type="EMBL" id="FNAK01000008">
    <property type="protein sequence ID" value="SDE59193.1"/>
    <property type="molecule type" value="Genomic_DNA"/>
</dbReference>
<dbReference type="OrthoDB" id="9786294at2"/>
<dbReference type="PANTHER" id="PTHR44145">
    <property type="entry name" value="DNAJ HOMOLOG SUBFAMILY A MEMBER 3, MITOCHONDRIAL"/>
    <property type="match status" value="1"/>
</dbReference>
<dbReference type="Gene3D" id="1.10.287.110">
    <property type="entry name" value="DnaJ domain"/>
    <property type="match status" value="1"/>
</dbReference>
<dbReference type="InterPro" id="IPR036869">
    <property type="entry name" value="J_dom_sf"/>
</dbReference>
<protein>
    <submittedName>
        <fullName evidence="3">DnaJ domain-containing protein</fullName>
    </submittedName>
</protein>
<keyword evidence="1" id="KW-0143">Chaperone</keyword>
<evidence type="ECO:0000259" key="2">
    <source>
        <dbReference type="PROSITE" id="PS50076"/>
    </source>
</evidence>
<evidence type="ECO:0000256" key="1">
    <source>
        <dbReference type="ARBA" id="ARBA00023186"/>
    </source>
</evidence>
<dbReference type="PRINTS" id="PR00625">
    <property type="entry name" value="JDOMAIN"/>
</dbReference>
<evidence type="ECO:0000313" key="4">
    <source>
        <dbReference type="Proteomes" id="UP000183685"/>
    </source>
</evidence>
<name>A0A1G7E6B2_9PROT</name>
<reference evidence="3 4" key="1">
    <citation type="submission" date="2016-10" db="EMBL/GenBank/DDBJ databases">
        <authorList>
            <person name="de Groot N.N."/>
        </authorList>
    </citation>
    <scope>NUCLEOTIDE SEQUENCE [LARGE SCALE GENOMIC DNA]</scope>
    <source>
        <strain evidence="3 4">CGMCC 1.9109</strain>
    </source>
</reference>
<dbReference type="PANTHER" id="PTHR44145:SF3">
    <property type="entry name" value="DNAJ HOMOLOG SUBFAMILY A MEMBER 3, MITOCHONDRIAL"/>
    <property type="match status" value="1"/>
</dbReference>
<dbReference type="InterPro" id="IPR001623">
    <property type="entry name" value="DnaJ_domain"/>
</dbReference>
<dbReference type="SUPFAM" id="SSF46565">
    <property type="entry name" value="Chaperone J-domain"/>
    <property type="match status" value="1"/>
</dbReference>
<dbReference type="Pfam" id="PF00226">
    <property type="entry name" value="DnaJ"/>
    <property type="match status" value="1"/>
</dbReference>
<dbReference type="PROSITE" id="PS50076">
    <property type="entry name" value="DNAJ_2"/>
    <property type="match status" value="1"/>
</dbReference>
<evidence type="ECO:0000313" key="3">
    <source>
        <dbReference type="EMBL" id="SDE59193.1"/>
    </source>
</evidence>
<dbReference type="CDD" id="cd06257">
    <property type="entry name" value="DnaJ"/>
    <property type="match status" value="1"/>
</dbReference>
<dbReference type="Proteomes" id="UP000183685">
    <property type="component" value="Unassembled WGS sequence"/>
</dbReference>